<dbReference type="Proteomes" id="UP000655588">
    <property type="component" value="Unassembled WGS sequence"/>
</dbReference>
<name>A0A833S317_9HYME</name>
<protein>
    <submittedName>
        <fullName evidence="2">Uncharacterized protein</fullName>
    </submittedName>
</protein>
<feature type="region of interest" description="Disordered" evidence="1">
    <location>
        <begin position="179"/>
        <end position="198"/>
    </location>
</feature>
<accession>A0A833S317</accession>
<evidence type="ECO:0000313" key="3">
    <source>
        <dbReference type="Proteomes" id="UP000655588"/>
    </source>
</evidence>
<evidence type="ECO:0000313" key="2">
    <source>
        <dbReference type="EMBL" id="KAF3423800.1"/>
    </source>
</evidence>
<gene>
    <name evidence="2" type="ORF">E2986_12252</name>
</gene>
<dbReference type="AlphaFoldDB" id="A0A833S317"/>
<feature type="compositionally biased region" description="Basic and acidic residues" evidence="1">
    <location>
        <begin position="179"/>
        <end position="191"/>
    </location>
</feature>
<comment type="caution">
    <text evidence="2">The sequence shown here is derived from an EMBL/GenBank/DDBJ whole genome shotgun (WGS) entry which is preliminary data.</text>
</comment>
<dbReference type="EMBL" id="WNWW01000535">
    <property type="protein sequence ID" value="KAF3423800.1"/>
    <property type="molecule type" value="Genomic_DNA"/>
</dbReference>
<proteinExistence type="predicted"/>
<organism evidence="2 3">
    <name type="scientific">Frieseomelitta varia</name>
    <dbReference type="NCBI Taxonomy" id="561572"/>
    <lineage>
        <taxon>Eukaryota</taxon>
        <taxon>Metazoa</taxon>
        <taxon>Ecdysozoa</taxon>
        <taxon>Arthropoda</taxon>
        <taxon>Hexapoda</taxon>
        <taxon>Insecta</taxon>
        <taxon>Pterygota</taxon>
        <taxon>Neoptera</taxon>
        <taxon>Endopterygota</taxon>
        <taxon>Hymenoptera</taxon>
        <taxon>Apocrita</taxon>
        <taxon>Aculeata</taxon>
        <taxon>Apoidea</taxon>
        <taxon>Anthophila</taxon>
        <taxon>Apidae</taxon>
        <taxon>Frieseomelitta</taxon>
    </lineage>
</organism>
<evidence type="ECO:0000256" key="1">
    <source>
        <dbReference type="SAM" id="MobiDB-lite"/>
    </source>
</evidence>
<reference evidence="2" key="1">
    <citation type="submission" date="2019-11" db="EMBL/GenBank/DDBJ databases">
        <title>The nuclear and mitochondrial genomes of Frieseomelitta varia - a highly eusocial stingless bee (Meliponini) with a permanently sterile worker caste.</title>
        <authorList>
            <person name="Freitas F.C.P."/>
            <person name="Lourenco A.P."/>
            <person name="Nunes F.M.F."/>
            <person name="Paschoal A.R."/>
            <person name="Abreu F.C.P."/>
            <person name="Barbin F.O."/>
            <person name="Bataglia L."/>
            <person name="Cardoso-Junior C.A.M."/>
            <person name="Cervoni M.S."/>
            <person name="Silva S.R."/>
            <person name="Dalarmi F."/>
            <person name="Del Lama M.A."/>
            <person name="Depintor T.S."/>
            <person name="Ferreira K.M."/>
            <person name="Goria P.S."/>
            <person name="Jaskot M.C."/>
            <person name="Lago D.C."/>
            <person name="Luna-Lucena D."/>
            <person name="Moda L.M."/>
            <person name="Nascimento L."/>
            <person name="Pedrino M."/>
            <person name="Rabico F.O."/>
            <person name="Sanches F.C."/>
            <person name="Santos D.E."/>
            <person name="Santos C.G."/>
            <person name="Vieira J."/>
            <person name="Lopes T.F."/>
            <person name="Barchuk A.R."/>
            <person name="Hartfelder K."/>
            <person name="Simoes Z.L.P."/>
            <person name="Bitondi M.M.G."/>
            <person name="Pinheiro D.G."/>
        </authorList>
    </citation>
    <scope>NUCLEOTIDE SEQUENCE</scope>
    <source>
        <strain evidence="2">USP_RPSP 00005682</strain>
        <tissue evidence="2">Whole individual</tissue>
    </source>
</reference>
<sequence>MLYRRVRKESDGLLYTVLVTRYGPQNQLPAQVNSFHFTMNVTRYLKDLEMLCPFVILRAMRSPSLCELCELLSVRTYLRSTFILSTNKEYFLRLEKYLRYLTLSRGAEQLSYPTLEFQKLPVTDLTVYLGISSGSSRDPENPRLFCSFLRTLFAVKAKERSLEWIPTPKLPKRSFREWEYQKSKSSKEKPLENSVKPKHHYRNRTEAVLAFK</sequence>
<keyword evidence="3" id="KW-1185">Reference proteome</keyword>